<dbReference type="InterPro" id="IPR009081">
    <property type="entry name" value="PP-bd_ACP"/>
</dbReference>
<reference evidence="2 3" key="1">
    <citation type="submission" date="2018-11" db="EMBL/GenBank/DDBJ databases">
        <authorList>
            <person name="Li F."/>
        </authorList>
    </citation>
    <scope>NUCLEOTIDE SEQUENCE [LARGE SCALE GENOMIC DNA]</scope>
    <source>
        <strain evidence="2 3">Gsoil 097</strain>
    </source>
</reference>
<proteinExistence type="predicted"/>
<accession>A0A3N0CJQ1</accession>
<dbReference type="OrthoDB" id="3829818at2"/>
<dbReference type="Pfam" id="PF00550">
    <property type="entry name" value="PP-binding"/>
    <property type="match status" value="1"/>
</dbReference>
<sequence>MSDRLLEVFSEGLSIPVAELNDETSPTNTSAWDSLAAMEMVTLIEDEFDVRLKVAEIMKMRSIGLARTVLRGKGVEGI</sequence>
<evidence type="ECO:0000313" key="2">
    <source>
        <dbReference type="EMBL" id="RNL63246.1"/>
    </source>
</evidence>
<dbReference type="Proteomes" id="UP000267128">
    <property type="component" value="Unassembled WGS sequence"/>
</dbReference>
<name>A0A3N0CJQ1_9ACTN</name>
<comment type="caution">
    <text evidence="2">The sequence shown here is derived from an EMBL/GenBank/DDBJ whole genome shotgun (WGS) entry which is preliminary data.</text>
</comment>
<dbReference type="AlphaFoldDB" id="A0A3N0CJQ1"/>
<dbReference type="SUPFAM" id="SSF47336">
    <property type="entry name" value="ACP-like"/>
    <property type="match status" value="1"/>
</dbReference>
<dbReference type="Gene3D" id="1.10.1200.10">
    <property type="entry name" value="ACP-like"/>
    <property type="match status" value="1"/>
</dbReference>
<dbReference type="RefSeq" id="WP_123228539.1">
    <property type="nucleotide sequence ID" value="NZ_RJSE01000007.1"/>
</dbReference>
<evidence type="ECO:0000313" key="3">
    <source>
        <dbReference type="Proteomes" id="UP000267128"/>
    </source>
</evidence>
<dbReference type="PROSITE" id="PS50075">
    <property type="entry name" value="CARRIER"/>
    <property type="match status" value="1"/>
</dbReference>
<gene>
    <name evidence="2" type="ORF">EFK50_16270</name>
</gene>
<dbReference type="EMBL" id="RJSE01000007">
    <property type="protein sequence ID" value="RNL63246.1"/>
    <property type="molecule type" value="Genomic_DNA"/>
</dbReference>
<dbReference type="InterPro" id="IPR036736">
    <property type="entry name" value="ACP-like_sf"/>
</dbReference>
<organism evidence="2 3">
    <name type="scientific">Nocardioides marmoriginsengisoli</name>
    <dbReference type="NCBI Taxonomy" id="661483"/>
    <lineage>
        <taxon>Bacteria</taxon>
        <taxon>Bacillati</taxon>
        <taxon>Actinomycetota</taxon>
        <taxon>Actinomycetes</taxon>
        <taxon>Propionibacteriales</taxon>
        <taxon>Nocardioidaceae</taxon>
        <taxon>Nocardioides</taxon>
    </lineage>
</organism>
<evidence type="ECO:0000259" key="1">
    <source>
        <dbReference type="PROSITE" id="PS50075"/>
    </source>
</evidence>
<protein>
    <submittedName>
        <fullName evidence="2">Acyl carrier protein</fullName>
    </submittedName>
</protein>
<feature type="domain" description="Carrier" evidence="1">
    <location>
        <begin position="1"/>
        <end position="74"/>
    </location>
</feature>
<keyword evidence="3" id="KW-1185">Reference proteome</keyword>